<dbReference type="CDD" id="cd02603">
    <property type="entry name" value="HAD_sEH-N_like"/>
    <property type="match status" value="1"/>
</dbReference>
<accession>A0ABX6AMH4</accession>
<dbReference type="InterPro" id="IPR006439">
    <property type="entry name" value="HAD-SF_hydro_IA"/>
</dbReference>
<proteinExistence type="predicted"/>
<feature type="compositionally biased region" description="Basic and acidic residues" evidence="1">
    <location>
        <begin position="218"/>
        <end position="228"/>
    </location>
</feature>
<dbReference type="PANTHER" id="PTHR47829">
    <property type="entry name" value="HYDROLASE, PUTATIVE (AFU_ORTHOLOGUE AFUA_1G12880)-RELATED"/>
    <property type="match status" value="1"/>
</dbReference>
<protein>
    <submittedName>
        <fullName evidence="2">HAD family phosphatase</fullName>
    </submittedName>
</protein>
<feature type="region of interest" description="Disordered" evidence="1">
    <location>
        <begin position="201"/>
        <end position="228"/>
    </location>
</feature>
<dbReference type="InterPro" id="IPR023198">
    <property type="entry name" value="PGP-like_dom2"/>
</dbReference>
<dbReference type="InterPro" id="IPR052898">
    <property type="entry name" value="ACAD10-like"/>
</dbReference>
<name>A0ABX6AMH4_STRVD</name>
<dbReference type="SFLD" id="SFLDG01129">
    <property type="entry name" value="C1.5:_HAD__Beta-PGM__Phosphata"/>
    <property type="match status" value="1"/>
</dbReference>
<reference evidence="2 3" key="1">
    <citation type="submission" date="2017-09" db="EMBL/GenBank/DDBJ databases">
        <authorList>
            <person name="Lee N."/>
            <person name="Cho B.-K."/>
        </authorList>
    </citation>
    <scope>NUCLEOTIDE SEQUENCE [LARGE SCALE GENOMIC DNA]</scope>
    <source>
        <strain evidence="2 3">ATCC 39115</strain>
    </source>
</reference>
<dbReference type="Gene3D" id="1.10.150.240">
    <property type="entry name" value="Putative phosphatase, domain 2"/>
    <property type="match status" value="1"/>
</dbReference>
<dbReference type="Proteomes" id="UP000327143">
    <property type="component" value="Chromosome"/>
</dbReference>
<dbReference type="Gene3D" id="3.40.50.1000">
    <property type="entry name" value="HAD superfamily/HAD-like"/>
    <property type="match status" value="1"/>
</dbReference>
<keyword evidence="3" id="KW-1185">Reference proteome</keyword>
<evidence type="ECO:0000313" key="2">
    <source>
        <dbReference type="EMBL" id="QEU89084.1"/>
    </source>
</evidence>
<evidence type="ECO:0000313" key="3">
    <source>
        <dbReference type="Proteomes" id="UP000327143"/>
    </source>
</evidence>
<organism evidence="2 3">
    <name type="scientific">Streptomyces viridosporus T7A</name>
    <dbReference type="NCBI Taxonomy" id="665577"/>
    <lineage>
        <taxon>Bacteria</taxon>
        <taxon>Bacillati</taxon>
        <taxon>Actinomycetota</taxon>
        <taxon>Actinomycetes</taxon>
        <taxon>Kitasatosporales</taxon>
        <taxon>Streptomycetaceae</taxon>
        <taxon>Streptomyces</taxon>
    </lineage>
</organism>
<sequence length="228" mass="24580">MFDYGGVLTTPVRQSIAAWLEHDGIEPASFSRTLKAWLGRRAPEGTPIHLLETGELPVAEFERLFAAELVRLNGTPVDPVGVLDRFFAGLRPEPRMYALAEELRACGVRVALLSNSWGNDYPRERLESLFDPVVISGEVGLRKPLPTIFELTLDRLGLAAAQVVFVDDAEPNVVGARAVGMRAVLHTDPAATRAALAQLHQASSAGGRSPLGPAPSAVRDDMTPPRGE</sequence>
<dbReference type="InterPro" id="IPR036412">
    <property type="entry name" value="HAD-like_sf"/>
</dbReference>
<dbReference type="PANTHER" id="PTHR47829:SF1">
    <property type="entry name" value="HAD FAMILY PHOSPHATASE"/>
    <property type="match status" value="1"/>
</dbReference>
<evidence type="ECO:0000256" key="1">
    <source>
        <dbReference type="SAM" id="MobiDB-lite"/>
    </source>
</evidence>
<dbReference type="InterPro" id="IPR023214">
    <property type="entry name" value="HAD_sf"/>
</dbReference>
<dbReference type="EMBL" id="CP023700">
    <property type="protein sequence ID" value="QEU89084.1"/>
    <property type="molecule type" value="Genomic_DNA"/>
</dbReference>
<dbReference type="SFLD" id="SFLDS00003">
    <property type="entry name" value="Haloacid_Dehalogenase"/>
    <property type="match status" value="1"/>
</dbReference>
<dbReference type="Pfam" id="PF00702">
    <property type="entry name" value="Hydrolase"/>
    <property type="match status" value="1"/>
</dbReference>
<dbReference type="SUPFAM" id="SSF56784">
    <property type="entry name" value="HAD-like"/>
    <property type="match status" value="1"/>
</dbReference>
<dbReference type="NCBIfam" id="TIGR01509">
    <property type="entry name" value="HAD-SF-IA-v3"/>
    <property type="match status" value="1"/>
</dbReference>
<gene>
    <name evidence="2" type="ORF">CP969_04205</name>
</gene>